<accession>A0A0D2LRS4</accession>
<feature type="non-terminal residue" evidence="2">
    <location>
        <position position="136"/>
    </location>
</feature>
<dbReference type="EMBL" id="KK104133">
    <property type="protein sequence ID" value="KIY94384.1"/>
    <property type="molecule type" value="Genomic_DNA"/>
</dbReference>
<name>A0A0D2LRS4_9CHLO</name>
<dbReference type="RefSeq" id="XP_013893404.1">
    <property type="nucleotide sequence ID" value="XM_014037950.1"/>
</dbReference>
<evidence type="ECO:0000313" key="3">
    <source>
        <dbReference type="Proteomes" id="UP000054498"/>
    </source>
</evidence>
<keyword evidence="3" id="KW-1185">Reference proteome</keyword>
<feature type="region of interest" description="Disordered" evidence="1">
    <location>
        <begin position="1"/>
        <end position="32"/>
    </location>
</feature>
<protein>
    <submittedName>
        <fullName evidence="2">Uncharacterized protein</fullName>
    </submittedName>
</protein>
<sequence length="136" mass="14131">MTSNPSDDTRSGSAASSSDAPGASPSPKQPPALRLERELQHVLALRLPTASNQDHARRSPEAAAAVEGVAAAAAELEGPLRRQHLQLIGELRRRLDEAVARGEEAQAVLLMDACAATLEGRNGANGPAGARERAAQ</sequence>
<dbReference type="KEGG" id="mng:MNEG_13579"/>
<dbReference type="Proteomes" id="UP000054498">
    <property type="component" value="Unassembled WGS sequence"/>
</dbReference>
<evidence type="ECO:0000256" key="1">
    <source>
        <dbReference type="SAM" id="MobiDB-lite"/>
    </source>
</evidence>
<feature type="compositionally biased region" description="Low complexity" evidence="1">
    <location>
        <begin position="11"/>
        <end position="26"/>
    </location>
</feature>
<dbReference type="AlphaFoldDB" id="A0A0D2LRS4"/>
<reference evidence="2 3" key="1">
    <citation type="journal article" date="2013" name="BMC Genomics">
        <title>Reconstruction of the lipid metabolism for the microalga Monoraphidium neglectum from its genome sequence reveals characteristics suitable for biofuel production.</title>
        <authorList>
            <person name="Bogen C."/>
            <person name="Al-Dilaimi A."/>
            <person name="Albersmeier A."/>
            <person name="Wichmann J."/>
            <person name="Grundmann M."/>
            <person name="Rupp O."/>
            <person name="Lauersen K.J."/>
            <person name="Blifernez-Klassen O."/>
            <person name="Kalinowski J."/>
            <person name="Goesmann A."/>
            <person name="Mussgnug J.H."/>
            <person name="Kruse O."/>
        </authorList>
    </citation>
    <scope>NUCLEOTIDE SEQUENCE [LARGE SCALE GENOMIC DNA]</scope>
    <source>
        <strain evidence="2 3">SAG 48.87</strain>
    </source>
</reference>
<evidence type="ECO:0000313" key="2">
    <source>
        <dbReference type="EMBL" id="KIY94384.1"/>
    </source>
</evidence>
<organism evidence="2 3">
    <name type="scientific">Monoraphidium neglectum</name>
    <dbReference type="NCBI Taxonomy" id="145388"/>
    <lineage>
        <taxon>Eukaryota</taxon>
        <taxon>Viridiplantae</taxon>
        <taxon>Chlorophyta</taxon>
        <taxon>core chlorophytes</taxon>
        <taxon>Chlorophyceae</taxon>
        <taxon>CS clade</taxon>
        <taxon>Sphaeropleales</taxon>
        <taxon>Selenastraceae</taxon>
        <taxon>Monoraphidium</taxon>
    </lineage>
</organism>
<proteinExistence type="predicted"/>
<gene>
    <name evidence="2" type="ORF">MNEG_13579</name>
</gene>
<dbReference type="GeneID" id="25731055"/>